<evidence type="ECO:0000256" key="2">
    <source>
        <dbReference type="SAM" id="SignalP"/>
    </source>
</evidence>
<dbReference type="RefSeq" id="WP_245095147.1">
    <property type="nucleotide sequence ID" value="NZ_CP095053.1"/>
</dbReference>
<accession>A0A8T9SZ75</accession>
<reference evidence="3 4" key="1">
    <citation type="submission" date="2022-04" db="EMBL/GenBank/DDBJ databases">
        <title>Hymenobacter sp. isolated from the air.</title>
        <authorList>
            <person name="Won M."/>
            <person name="Lee C.-M."/>
            <person name="Woen H.-Y."/>
            <person name="Kwon S.-W."/>
        </authorList>
    </citation>
    <scope>NUCLEOTIDE SEQUENCE [LARGE SCALE GENOMIC DNA]</scope>
    <source>
        <strain evidence="4">5413 J-13</strain>
    </source>
</reference>
<keyword evidence="3" id="KW-0449">Lipoprotein</keyword>
<keyword evidence="1" id="KW-0812">Transmembrane</keyword>
<keyword evidence="4" id="KW-1185">Reference proteome</keyword>
<keyword evidence="2" id="KW-0732">Signal</keyword>
<dbReference type="AlphaFoldDB" id="A0A8T9SZ75"/>
<protein>
    <submittedName>
        <fullName evidence="3">Lipoprotein</fullName>
    </submittedName>
</protein>
<evidence type="ECO:0000256" key="1">
    <source>
        <dbReference type="SAM" id="Phobius"/>
    </source>
</evidence>
<feature type="signal peptide" evidence="2">
    <location>
        <begin position="1"/>
        <end position="22"/>
    </location>
</feature>
<keyword evidence="1" id="KW-0472">Membrane</keyword>
<evidence type="ECO:0000313" key="3">
    <source>
        <dbReference type="EMBL" id="UOR06234.1"/>
    </source>
</evidence>
<proteinExistence type="predicted"/>
<dbReference type="Proteomes" id="UP000829925">
    <property type="component" value="Chromosome"/>
</dbReference>
<dbReference type="EMBL" id="CP095053">
    <property type="protein sequence ID" value="UOR06234.1"/>
    <property type="molecule type" value="Genomic_DNA"/>
</dbReference>
<name>A0A8T9SZ75_9BACT</name>
<evidence type="ECO:0000313" key="4">
    <source>
        <dbReference type="Proteomes" id="UP000829925"/>
    </source>
</evidence>
<feature type="transmembrane region" description="Helical" evidence="1">
    <location>
        <begin position="188"/>
        <end position="211"/>
    </location>
</feature>
<dbReference type="PROSITE" id="PS51257">
    <property type="entry name" value="PROKAR_LIPOPROTEIN"/>
    <property type="match status" value="1"/>
</dbReference>
<organism evidence="3 4">
    <name type="scientific">Hymenobacter aerilatus</name>
    <dbReference type="NCBI Taxonomy" id="2932251"/>
    <lineage>
        <taxon>Bacteria</taxon>
        <taxon>Pseudomonadati</taxon>
        <taxon>Bacteroidota</taxon>
        <taxon>Cytophagia</taxon>
        <taxon>Cytophagales</taxon>
        <taxon>Hymenobacteraceae</taxon>
        <taxon>Hymenobacter</taxon>
    </lineage>
</organism>
<keyword evidence="1" id="KW-1133">Transmembrane helix</keyword>
<feature type="chain" id="PRO_5035839040" evidence="2">
    <location>
        <begin position="23"/>
        <end position="216"/>
    </location>
</feature>
<gene>
    <name evidence="3" type="ORF">MUN82_03860</name>
</gene>
<sequence>MKQLFFYALLVAFLSGCATQRAARKFEAAQKKEAARKAALPPEEQLAELVQEHPELVGKTTRVVTKIEYVKVPGQTITVTVPAASTPETDKRLVDSLLQSATHQFKQADSAAFAQRLHTILAQRPQLSRDTVEQQVGPLVVKAWVDARGIVHISSVNKEQNIKVEKEVTETGPLQPVKIIEPTFWQTLWIAVKAWFWALIFLLILFLIWLLNKLRK</sequence>
<dbReference type="KEGG" id="haei:MUN82_03860"/>